<evidence type="ECO:0000313" key="1">
    <source>
        <dbReference type="EMBL" id="GLK69195.1"/>
    </source>
</evidence>
<dbReference type="Proteomes" id="UP001143372">
    <property type="component" value="Unassembled WGS sequence"/>
</dbReference>
<protein>
    <submittedName>
        <fullName evidence="1">Uncharacterized protein</fullName>
    </submittedName>
</protein>
<accession>A0A9W6J1Q5</accession>
<dbReference type="EMBL" id="BSFI01000021">
    <property type="protein sequence ID" value="GLK69195.1"/>
    <property type="molecule type" value="Genomic_DNA"/>
</dbReference>
<evidence type="ECO:0000313" key="2">
    <source>
        <dbReference type="Proteomes" id="UP001143372"/>
    </source>
</evidence>
<sequence length="177" mass="20400">MTDWTSELVNARLLEAADTCWRSPRSRMGPQAAVGYWPAFMHDFGDMVGWGEQRQREHRNSFWNDRSRPSAAALSREEEMRDLTNQMVAQGPRKILWGYAFSLVSGRPFDAWCRKHGFARASAYRALELHPQRFARTLCKSNVFLRAPDMERVRQIAPERAMKSLGLDVLRIEAEAA</sequence>
<comment type="caution">
    <text evidence="1">The sequence shown here is derived from an EMBL/GenBank/DDBJ whole genome shotgun (WGS) entry which is preliminary data.</text>
</comment>
<keyword evidence="2" id="KW-1185">Reference proteome</keyword>
<name>A0A9W6J1Q5_9HYPH</name>
<reference evidence="1" key="1">
    <citation type="journal article" date="2014" name="Int. J. Syst. Evol. Microbiol.">
        <title>Complete genome sequence of Corynebacterium casei LMG S-19264T (=DSM 44701T), isolated from a smear-ripened cheese.</title>
        <authorList>
            <consortium name="US DOE Joint Genome Institute (JGI-PGF)"/>
            <person name="Walter F."/>
            <person name="Albersmeier A."/>
            <person name="Kalinowski J."/>
            <person name="Ruckert C."/>
        </authorList>
    </citation>
    <scope>NUCLEOTIDE SEQUENCE</scope>
    <source>
        <strain evidence="1">VKM B-2347</strain>
    </source>
</reference>
<gene>
    <name evidence="1" type="ORF">GCM10008179_28330</name>
</gene>
<organism evidence="1 2">
    <name type="scientific">Hansschlegelia plantiphila</name>
    <dbReference type="NCBI Taxonomy" id="374655"/>
    <lineage>
        <taxon>Bacteria</taxon>
        <taxon>Pseudomonadati</taxon>
        <taxon>Pseudomonadota</taxon>
        <taxon>Alphaproteobacteria</taxon>
        <taxon>Hyphomicrobiales</taxon>
        <taxon>Methylopilaceae</taxon>
        <taxon>Hansschlegelia</taxon>
    </lineage>
</organism>
<proteinExistence type="predicted"/>
<reference evidence="1" key="2">
    <citation type="submission" date="2023-01" db="EMBL/GenBank/DDBJ databases">
        <authorList>
            <person name="Sun Q."/>
            <person name="Evtushenko L."/>
        </authorList>
    </citation>
    <scope>NUCLEOTIDE SEQUENCE</scope>
    <source>
        <strain evidence="1">VKM B-2347</strain>
    </source>
</reference>
<dbReference type="RefSeq" id="WP_271169428.1">
    <property type="nucleotide sequence ID" value="NZ_BSFI01000021.1"/>
</dbReference>
<dbReference type="AlphaFoldDB" id="A0A9W6J1Q5"/>